<dbReference type="PANTHER" id="PTHR30069:SF29">
    <property type="entry name" value="HEMOGLOBIN AND HEMOGLOBIN-HAPTOGLOBIN-BINDING PROTEIN 1-RELATED"/>
    <property type="match status" value="1"/>
</dbReference>
<keyword evidence="6 8" id="KW-0472">Membrane</keyword>
<evidence type="ECO:0000256" key="1">
    <source>
        <dbReference type="ARBA" id="ARBA00004571"/>
    </source>
</evidence>
<evidence type="ECO:0000256" key="2">
    <source>
        <dbReference type="ARBA" id="ARBA00022448"/>
    </source>
</evidence>
<dbReference type="RefSeq" id="WP_379666327.1">
    <property type="nucleotide sequence ID" value="NZ_JBHULH010000004.1"/>
</dbReference>
<dbReference type="PANTHER" id="PTHR30069">
    <property type="entry name" value="TONB-DEPENDENT OUTER MEMBRANE RECEPTOR"/>
    <property type="match status" value="1"/>
</dbReference>
<evidence type="ECO:0000256" key="9">
    <source>
        <dbReference type="SAM" id="SignalP"/>
    </source>
</evidence>
<evidence type="ECO:0000313" key="12">
    <source>
        <dbReference type="Proteomes" id="UP001597508"/>
    </source>
</evidence>
<evidence type="ECO:0000256" key="4">
    <source>
        <dbReference type="ARBA" id="ARBA00022692"/>
    </source>
</evidence>
<dbReference type="Gene3D" id="2.60.40.1120">
    <property type="entry name" value="Carboxypeptidase-like, regulatory domain"/>
    <property type="match status" value="1"/>
</dbReference>
<dbReference type="Proteomes" id="UP001597508">
    <property type="component" value="Unassembled WGS sequence"/>
</dbReference>
<dbReference type="PROSITE" id="PS52016">
    <property type="entry name" value="TONB_DEPENDENT_REC_3"/>
    <property type="match status" value="1"/>
</dbReference>
<organism evidence="11 12">
    <name type="scientific">Pseudotenacibaculum haliotis</name>
    <dbReference type="NCBI Taxonomy" id="1862138"/>
    <lineage>
        <taxon>Bacteria</taxon>
        <taxon>Pseudomonadati</taxon>
        <taxon>Bacteroidota</taxon>
        <taxon>Flavobacteriia</taxon>
        <taxon>Flavobacteriales</taxon>
        <taxon>Flavobacteriaceae</taxon>
        <taxon>Pseudotenacibaculum</taxon>
    </lineage>
</organism>
<keyword evidence="12" id="KW-1185">Reference proteome</keyword>
<sequence>MIERFSNSIVNFLRKKRLLFFLFSCFTLLAFGQKNHTIRGVITNVYDGETLLGATVSLKGTKIGTITNEYGFYSLTAPAGKYTLVVSYLGFTTIEKSIELKENQKINFELKESASQLDEIVISTEESKKVNLRSPQMSVSKLTTKTIKQIPAVLGEVDVIKSIQLLPGVTNAGEGASGFNVRGGAEDQNLILLDEAVIYNSSHLFGFFSVFNSDAIKDVKLYKGGIPAQFGGRASSVLDIRQKDGNSKNFSMTGGIGAISSRLTLEGPTFKDKGSFLLSGRASYAHLFLKLADNNNSAGFYDLNLKTNYQIDKNNRLYLSGYLGRDNFDLSGSFTNTYGNISGNLRWNHIFNDKLFSNLSLIYSKYDYNLELALNGLDWKSDIKNYNIKYDVSYFANDKLKMNFGVSGIHYKFNPGLLQPLTPTSGINREKLDDKYALEAGLYTSIEHKISDKLTALYGLRYSYFNRMGNQTLNDYQNNLPVTYNQQLGIYERATPIGQTSYSKGESIASFGNFEPRMALSYQLNDKSSLKASYNRMAQYLHLISNTTSATPLDVWAPSGKFIKPQLADQYAVGYFRNFGDDMYSIETEVYYKTIQNRIDYIDGADLIAQNTIETEILTGESRSYGLEFLLRKNKGNFTGWLAYTLSKAQQRTPGGASGGPGINNGNWYNTPFDRTHDISFTGSYKLNEKWSFGTNFAFQTGRPVTYPNGQFQYNGLSIPTYAERNASRLPAYHRLDISATLTPRRNKNRKWKGEWVFSIYNLYNRRNAASISFGQNEDTAVNEATRTSIFGIIPSVTYNFKF</sequence>
<comment type="caution">
    <text evidence="11">The sequence shown here is derived from an EMBL/GenBank/DDBJ whole genome shotgun (WGS) entry which is preliminary data.</text>
</comment>
<reference evidence="12" key="1">
    <citation type="journal article" date="2019" name="Int. J. Syst. Evol. Microbiol.">
        <title>The Global Catalogue of Microorganisms (GCM) 10K type strain sequencing project: providing services to taxonomists for standard genome sequencing and annotation.</title>
        <authorList>
            <consortium name="The Broad Institute Genomics Platform"/>
            <consortium name="The Broad Institute Genome Sequencing Center for Infectious Disease"/>
            <person name="Wu L."/>
            <person name="Ma J."/>
        </authorList>
    </citation>
    <scope>NUCLEOTIDE SEQUENCE [LARGE SCALE GENOMIC DNA]</scope>
    <source>
        <strain evidence="12">KCTC 52127</strain>
    </source>
</reference>
<proteinExistence type="inferred from homology"/>
<dbReference type="Pfam" id="PF07715">
    <property type="entry name" value="Plug"/>
    <property type="match status" value="1"/>
</dbReference>
<gene>
    <name evidence="11" type="ORF">ACFSRZ_09555</name>
</gene>
<name>A0ABW5LT74_9FLAO</name>
<dbReference type="SUPFAM" id="SSF49464">
    <property type="entry name" value="Carboxypeptidase regulatory domain-like"/>
    <property type="match status" value="1"/>
</dbReference>
<evidence type="ECO:0000313" key="11">
    <source>
        <dbReference type="EMBL" id="MFD2567617.1"/>
    </source>
</evidence>
<dbReference type="InterPro" id="IPR037066">
    <property type="entry name" value="Plug_dom_sf"/>
</dbReference>
<dbReference type="Gene3D" id="2.170.130.10">
    <property type="entry name" value="TonB-dependent receptor, plug domain"/>
    <property type="match status" value="1"/>
</dbReference>
<dbReference type="Pfam" id="PF13715">
    <property type="entry name" value="CarbopepD_reg_2"/>
    <property type="match status" value="1"/>
</dbReference>
<feature type="domain" description="TonB-dependent receptor plug" evidence="10">
    <location>
        <begin position="136"/>
        <end position="235"/>
    </location>
</feature>
<evidence type="ECO:0000256" key="3">
    <source>
        <dbReference type="ARBA" id="ARBA00022452"/>
    </source>
</evidence>
<keyword evidence="2 8" id="KW-0813">Transport</keyword>
<feature type="signal peptide" evidence="9">
    <location>
        <begin position="1"/>
        <end position="30"/>
    </location>
</feature>
<keyword evidence="4 8" id="KW-0812">Transmembrane</keyword>
<dbReference type="InterPro" id="IPR039426">
    <property type="entry name" value="TonB-dep_rcpt-like"/>
</dbReference>
<evidence type="ECO:0000259" key="10">
    <source>
        <dbReference type="Pfam" id="PF07715"/>
    </source>
</evidence>
<keyword evidence="7 8" id="KW-0998">Cell outer membrane</keyword>
<accession>A0ABW5LT74</accession>
<comment type="subcellular location">
    <subcellularLocation>
        <location evidence="1 8">Cell outer membrane</location>
        <topology evidence="1 8">Multi-pass membrane protein</topology>
    </subcellularLocation>
</comment>
<evidence type="ECO:0000256" key="8">
    <source>
        <dbReference type="PROSITE-ProRule" id="PRU01360"/>
    </source>
</evidence>
<dbReference type="InterPro" id="IPR036942">
    <property type="entry name" value="Beta-barrel_TonB_sf"/>
</dbReference>
<evidence type="ECO:0000256" key="5">
    <source>
        <dbReference type="ARBA" id="ARBA00022729"/>
    </source>
</evidence>
<dbReference type="Gene3D" id="2.40.170.20">
    <property type="entry name" value="TonB-dependent receptor, beta-barrel domain"/>
    <property type="match status" value="1"/>
</dbReference>
<evidence type="ECO:0000256" key="7">
    <source>
        <dbReference type="ARBA" id="ARBA00023237"/>
    </source>
</evidence>
<keyword evidence="5 9" id="KW-0732">Signal</keyword>
<comment type="similarity">
    <text evidence="8">Belongs to the TonB-dependent receptor family.</text>
</comment>
<protein>
    <submittedName>
        <fullName evidence="11">Carboxypeptidase-like regulatory domain-containing protein</fullName>
    </submittedName>
</protein>
<dbReference type="InterPro" id="IPR012910">
    <property type="entry name" value="Plug_dom"/>
</dbReference>
<evidence type="ECO:0000256" key="6">
    <source>
        <dbReference type="ARBA" id="ARBA00023136"/>
    </source>
</evidence>
<dbReference type="EMBL" id="JBHULH010000004">
    <property type="protein sequence ID" value="MFD2567617.1"/>
    <property type="molecule type" value="Genomic_DNA"/>
</dbReference>
<keyword evidence="3 8" id="KW-1134">Transmembrane beta strand</keyword>
<dbReference type="SUPFAM" id="SSF56935">
    <property type="entry name" value="Porins"/>
    <property type="match status" value="1"/>
</dbReference>
<dbReference type="InterPro" id="IPR008969">
    <property type="entry name" value="CarboxyPept-like_regulatory"/>
</dbReference>
<feature type="chain" id="PRO_5045655208" evidence="9">
    <location>
        <begin position="31"/>
        <end position="803"/>
    </location>
</feature>